<keyword evidence="3" id="KW-1185">Reference proteome</keyword>
<reference evidence="3" key="1">
    <citation type="journal article" date="2019" name="Int. J. Syst. Evol. Microbiol.">
        <title>The Global Catalogue of Microorganisms (GCM) 10K type strain sequencing project: providing services to taxonomists for standard genome sequencing and annotation.</title>
        <authorList>
            <consortium name="The Broad Institute Genomics Platform"/>
            <consortium name="The Broad Institute Genome Sequencing Center for Infectious Disease"/>
            <person name="Wu L."/>
            <person name="Ma J."/>
        </authorList>
    </citation>
    <scope>NUCLEOTIDE SEQUENCE [LARGE SCALE GENOMIC DNA]</scope>
    <source>
        <strain evidence="3">DT28</strain>
    </source>
</reference>
<sequence>MYKAALIAMLMGLSACATVPENSNVLKTQLDGPLAQLQLDTRQLQLRLDKLTEDKSCSHDNQCKVIPVGARPCGGPEVYMLYSTGQTDEKMLQYTAERYQQLKRKQNDKLGLVSTCQMLMAPMASCQQSQCVFDQGDVR</sequence>
<feature type="signal peptide" evidence="1">
    <location>
        <begin position="1"/>
        <end position="17"/>
    </location>
</feature>
<dbReference type="PROSITE" id="PS51257">
    <property type="entry name" value="PROKAR_LIPOPROTEIN"/>
    <property type="match status" value="1"/>
</dbReference>
<evidence type="ECO:0000256" key="1">
    <source>
        <dbReference type="SAM" id="SignalP"/>
    </source>
</evidence>
<keyword evidence="1" id="KW-0732">Signal</keyword>
<evidence type="ECO:0000313" key="2">
    <source>
        <dbReference type="EMBL" id="MFC4654435.1"/>
    </source>
</evidence>
<dbReference type="EMBL" id="JBHSGB010000005">
    <property type="protein sequence ID" value="MFC4654435.1"/>
    <property type="molecule type" value="Genomic_DNA"/>
</dbReference>
<organism evidence="2 3">
    <name type="scientific">Rheinheimera marina</name>
    <dbReference type="NCBI Taxonomy" id="1774958"/>
    <lineage>
        <taxon>Bacteria</taxon>
        <taxon>Pseudomonadati</taxon>
        <taxon>Pseudomonadota</taxon>
        <taxon>Gammaproteobacteria</taxon>
        <taxon>Chromatiales</taxon>
        <taxon>Chromatiaceae</taxon>
        <taxon>Rheinheimera</taxon>
    </lineage>
</organism>
<accession>A0ABV9JI97</accession>
<comment type="caution">
    <text evidence="2">The sequence shown here is derived from an EMBL/GenBank/DDBJ whole genome shotgun (WGS) entry which is preliminary data.</text>
</comment>
<dbReference type="Proteomes" id="UP001595962">
    <property type="component" value="Unassembled WGS sequence"/>
</dbReference>
<feature type="chain" id="PRO_5046280665" evidence="1">
    <location>
        <begin position="18"/>
        <end position="139"/>
    </location>
</feature>
<evidence type="ECO:0000313" key="3">
    <source>
        <dbReference type="Proteomes" id="UP001595962"/>
    </source>
</evidence>
<protein>
    <submittedName>
        <fullName evidence="2">Uncharacterized protein</fullName>
    </submittedName>
</protein>
<gene>
    <name evidence="2" type="ORF">ACFO3I_05270</name>
</gene>
<name>A0ABV9JI97_9GAMM</name>
<proteinExistence type="predicted"/>
<dbReference type="RefSeq" id="WP_377332334.1">
    <property type="nucleotide sequence ID" value="NZ_JBHSGB010000005.1"/>
</dbReference>